<evidence type="ECO:0000313" key="2">
    <source>
        <dbReference type="EMBL" id="AYM74147.1"/>
    </source>
</evidence>
<dbReference type="Proteomes" id="UP000275747">
    <property type="component" value="Chromosome"/>
</dbReference>
<keyword evidence="1" id="KW-0732">Signal</keyword>
<reference evidence="2 3" key="1">
    <citation type="submission" date="2018-10" db="EMBL/GenBank/DDBJ databases">
        <title>Escaping from acidified nitrite in gastric host defense: Transcriptomic basis for resistance to free nitrous acid in Enterococcus faecalis.</title>
        <authorList>
            <person name="Yu Z."/>
            <person name="Shi D."/>
            <person name="Liu W."/>
            <person name="Meng F."/>
        </authorList>
    </citation>
    <scope>NUCLEOTIDE SEQUENCE [LARGE SCALE GENOMIC DNA]</scope>
    <source>
        <strain evidence="2 3">JE1</strain>
    </source>
</reference>
<name>A0AAI8LMK2_ENTFC</name>
<protein>
    <submittedName>
        <fullName evidence="2">Uncharacterized protein</fullName>
    </submittedName>
</protein>
<evidence type="ECO:0000256" key="1">
    <source>
        <dbReference type="SAM" id="SignalP"/>
    </source>
</evidence>
<feature type="chain" id="PRO_5044168230" evidence="1">
    <location>
        <begin position="30"/>
        <end position="166"/>
    </location>
</feature>
<dbReference type="EMBL" id="CP033041">
    <property type="protein sequence ID" value="AYM74147.1"/>
    <property type="molecule type" value="Genomic_DNA"/>
</dbReference>
<organism evidence="2 3">
    <name type="scientific">Enterococcus faecium</name>
    <name type="common">Streptococcus faecium</name>
    <dbReference type="NCBI Taxonomy" id="1352"/>
    <lineage>
        <taxon>Bacteria</taxon>
        <taxon>Bacillati</taxon>
        <taxon>Bacillota</taxon>
        <taxon>Bacilli</taxon>
        <taxon>Lactobacillales</taxon>
        <taxon>Enterococcaceae</taxon>
        <taxon>Enterococcus</taxon>
    </lineage>
</organism>
<gene>
    <name evidence="2" type="ORF">D9Z05_13325</name>
</gene>
<dbReference type="AlphaFoldDB" id="A0AAI8LMK2"/>
<feature type="signal peptide" evidence="1">
    <location>
        <begin position="1"/>
        <end position="29"/>
    </location>
</feature>
<sequence length="166" mass="18473">MLCIMRKIFSVSFVAITLLPLAMPVSVNADEVGFQNDALTMPITESFPNSGSIVFDENGRVLDVSNEILLEKSNSTDDPLSRRQTHFPWGFWTISTDGFPFVAWGNVRLNSTIHHRTRRYRVSAVLLNSNGTVIKANHVTGNAGQTRTARVTGSNSLRHAPSYYIF</sequence>
<proteinExistence type="predicted"/>
<accession>A0AAI8LMK2</accession>
<evidence type="ECO:0000313" key="3">
    <source>
        <dbReference type="Proteomes" id="UP000275747"/>
    </source>
</evidence>